<evidence type="ECO:0000259" key="11">
    <source>
        <dbReference type="PROSITE" id="PS50157"/>
    </source>
</evidence>
<evidence type="ECO:0000256" key="1">
    <source>
        <dbReference type="ARBA" id="ARBA00004123"/>
    </source>
</evidence>
<evidence type="ECO:0000313" key="13">
    <source>
        <dbReference type="Proteomes" id="UP001346149"/>
    </source>
</evidence>
<evidence type="ECO:0000256" key="4">
    <source>
        <dbReference type="ARBA" id="ARBA00022771"/>
    </source>
</evidence>
<evidence type="ECO:0000256" key="7">
    <source>
        <dbReference type="ARBA" id="ARBA00023163"/>
    </source>
</evidence>
<dbReference type="Proteomes" id="UP001346149">
    <property type="component" value="Unassembled WGS sequence"/>
</dbReference>
<reference evidence="12 13" key="1">
    <citation type="journal article" date="2023" name="Hortic Res">
        <title>Pangenome of water caltrop reveals structural variations and asymmetric subgenome divergence after allopolyploidization.</title>
        <authorList>
            <person name="Zhang X."/>
            <person name="Chen Y."/>
            <person name="Wang L."/>
            <person name="Yuan Y."/>
            <person name="Fang M."/>
            <person name="Shi L."/>
            <person name="Lu R."/>
            <person name="Comes H.P."/>
            <person name="Ma Y."/>
            <person name="Chen Y."/>
            <person name="Huang G."/>
            <person name="Zhou Y."/>
            <person name="Zheng Z."/>
            <person name="Qiu Y."/>
        </authorList>
    </citation>
    <scope>NUCLEOTIDE SEQUENCE [LARGE SCALE GENOMIC DNA]</scope>
    <source>
        <strain evidence="12">F231</strain>
    </source>
</reference>
<keyword evidence="13" id="KW-1185">Reference proteome</keyword>
<name>A0AAN7M597_TRANT</name>
<keyword evidence="4 9" id="KW-0863">Zinc-finger</keyword>
<dbReference type="PANTHER" id="PTHR26374">
    <property type="entry name" value="ZINC FINGER PROTEIN ZAT5"/>
    <property type="match status" value="1"/>
</dbReference>
<keyword evidence="7" id="KW-0804">Transcription</keyword>
<feature type="region of interest" description="Disordered" evidence="10">
    <location>
        <begin position="1"/>
        <end position="35"/>
    </location>
</feature>
<keyword evidence="3" id="KW-0677">Repeat</keyword>
<dbReference type="GO" id="GO:0008270">
    <property type="term" value="F:zinc ion binding"/>
    <property type="evidence" value="ECO:0007669"/>
    <property type="project" value="UniProtKB-KW"/>
</dbReference>
<keyword evidence="2" id="KW-0479">Metal-binding</keyword>
<evidence type="ECO:0000256" key="3">
    <source>
        <dbReference type="ARBA" id="ARBA00022737"/>
    </source>
</evidence>
<dbReference type="PROSITE" id="PS50157">
    <property type="entry name" value="ZINC_FINGER_C2H2_2"/>
    <property type="match status" value="1"/>
</dbReference>
<dbReference type="PROSITE" id="PS00028">
    <property type="entry name" value="ZINC_FINGER_C2H2_1"/>
    <property type="match status" value="1"/>
</dbReference>
<keyword evidence="8" id="KW-0539">Nucleus</keyword>
<feature type="domain" description="C2H2-type" evidence="11">
    <location>
        <begin position="113"/>
        <end position="140"/>
    </location>
</feature>
<dbReference type="AlphaFoldDB" id="A0AAN7M597"/>
<gene>
    <name evidence="12" type="ORF">SAY86_024469</name>
</gene>
<organism evidence="12 13">
    <name type="scientific">Trapa natans</name>
    <name type="common">Water chestnut</name>
    <dbReference type="NCBI Taxonomy" id="22666"/>
    <lineage>
        <taxon>Eukaryota</taxon>
        <taxon>Viridiplantae</taxon>
        <taxon>Streptophyta</taxon>
        <taxon>Embryophyta</taxon>
        <taxon>Tracheophyta</taxon>
        <taxon>Spermatophyta</taxon>
        <taxon>Magnoliopsida</taxon>
        <taxon>eudicotyledons</taxon>
        <taxon>Gunneridae</taxon>
        <taxon>Pentapetalae</taxon>
        <taxon>rosids</taxon>
        <taxon>malvids</taxon>
        <taxon>Myrtales</taxon>
        <taxon>Lythraceae</taxon>
        <taxon>Trapa</taxon>
    </lineage>
</organism>
<sequence>MEEQVRMIVKGKRTKRLRPQSSTSSPTTATSSVELFSSTTEGEEDMAKCLILLAQGNNECRRPADKPRPLGAGLENHNHCSYNEAAATTPKFASRRYLEAATSMESLASYYVYQCKTCGRTFPSFQALGGHRASHKRPRNTPQLPRQRPQRQLHQPIIFAVTILPRERSRYLRS</sequence>
<keyword evidence="6" id="KW-0805">Transcription regulation</keyword>
<dbReference type="Pfam" id="PF13912">
    <property type="entry name" value="zf-C2H2_6"/>
    <property type="match status" value="1"/>
</dbReference>
<evidence type="ECO:0000256" key="2">
    <source>
        <dbReference type="ARBA" id="ARBA00022723"/>
    </source>
</evidence>
<feature type="region of interest" description="Disordered" evidence="10">
    <location>
        <begin position="128"/>
        <end position="152"/>
    </location>
</feature>
<dbReference type="InterPro" id="IPR013087">
    <property type="entry name" value="Znf_C2H2_type"/>
</dbReference>
<feature type="compositionally biased region" description="Basic residues" evidence="10">
    <location>
        <begin position="9"/>
        <end position="18"/>
    </location>
</feature>
<evidence type="ECO:0000256" key="5">
    <source>
        <dbReference type="ARBA" id="ARBA00022833"/>
    </source>
</evidence>
<comment type="caution">
    <text evidence="12">The sequence shown here is derived from an EMBL/GenBank/DDBJ whole genome shotgun (WGS) entry which is preliminary data.</text>
</comment>
<evidence type="ECO:0000256" key="8">
    <source>
        <dbReference type="ARBA" id="ARBA00023242"/>
    </source>
</evidence>
<dbReference type="InterPro" id="IPR036236">
    <property type="entry name" value="Znf_C2H2_sf"/>
</dbReference>
<feature type="compositionally biased region" description="Low complexity" evidence="10">
    <location>
        <begin position="21"/>
        <end position="32"/>
    </location>
</feature>
<comment type="subcellular location">
    <subcellularLocation>
        <location evidence="1">Nucleus</location>
    </subcellularLocation>
</comment>
<proteinExistence type="predicted"/>
<feature type="compositionally biased region" description="Low complexity" evidence="10">
    <location>
        <begin position="140"/>
        <end position="152"/>
    </location>
</feature>
<dbReference type="SUPFAM" id="SSF57667">
    <property type="entry name" value="beta-beta-alpha zinc fingers"/>
    <property type="match status" value="1"/>
</dbReference>
<accession>A0AAN7M597</accession>
<evidence type="ECO:0000256" key="6">
    <source>
        <dbReference type="ARBA" id="ARBA00023015"/>
    </source>
</evidence>
<evidence type="ECO:0000256" key="10">
    <source>
        <dbReference type="SAM" id="MobiDB-lite"/>
    </source>
</evidence>
<dbReference type="GO" id="GO:0005634">
    <property type="term" value="C:nucleus"/>
    <property type="evidence" value="ECO:0007669"/>
    <property type="project" value="UniProtKB-SubCell"/>
</dbReference>
<dbReference type="PANTHER" id="PTHR26374:SF456">
    <property type="entry name" value="ZINC FINGER PROTEIN ZAT5-LIKE"/>
    <property type="match status" value="1"/>
</dbReference>
<protein>
    <recommendedName>
        <fullName evidence="11">C2H2-type domain-containing protein</fullName>
    </recommendedName>
</protein>
<keyword evidence="5" id="KW-0862">Zinc</keyword>
<evidence type="ECO:0000313" key="12">
    <source>
        <dbReference type="EMBL" id="KAK4799104.1"/>
    </source>
</evidence>
<evidence type="ECO:0000256" key="9">
    <source>
        <dbReference type="PROSITE-ProRule" id="PRU00042"/>
    </source>
</evidence>
<dbReference type="EMBL" id="JAXQNO010000004">
    <property type="protein sequence ID" value="KAK4799104.1"/>
    <property type="molecule type" value="Genomic_DNA"/>
</dbReference>